<comment type="caution">
    <text evidence="1">The sequence shown here is derived from an EMBL/GenBank/DDBJ whole genome shotgun (WGS) entry which is preliminary data.</text>
</comment>
<gene>
    <name evidence="1" type="ORF">SCALOS_LOCUS5455</name>
</gene>
<evidence type="ECO:0000313" key="1">
    <source>
        <dbReference type="EMBL" id="CAG8559364.1"/>
    </source>
</evidence>
<evidence type="ECO:0000313" key="2">
    <source>
        <dbReference type="Proteomes" id="UP000789860"/>
    </source>
</evidence>
<sequence>SKHNYYLPSRAFSSKTSNRKPTSNRQCSEIQEQPLTTTSSSSTNMEIEKINTDQDIVLMETNKNNGTDDNISTTTTTKILKNKSNKKEQNNVKLSGPTRKKDLQSDNKTKGGRHQEY</sequence>
<accession>A0ACA9M0I3</accession>
<protein>
    <submittedName>
        <fullName evidence="1">11070_t:CDS:1</fullName>
    </submittedName>
</protein>
<reference evidence="1" key="1">
    <citation type="submission" date="2021-06" db="EMBL/GenBank/DDBJ databases">
        <authorList>
            <person name="Kallberg Y."/>
            <person name="Tangrot J."/>
            <person name="Rosling A."/>
        </authorList>
    </citation>
    <scope>NUCLEOTIDE SEQUENCE</scope>
    <source>
        <strain evidence="1">AU212A</strain>
    </source>
</reference>
<keyword evidence="2" id="KW-1185">Reference proteome</keyword>
<dbReference type="Proteomes" id="UP000789860">
    <property type="component" value="Unassembled WGS sequence"/>
</dbReference>
<dbReference type="EMBL" id="CAJVPM010008896">
    <property type="protein sequence ID" value="CAG8559364.1"/>
    <property type="molecule type" value="Genomic_DNA"/>
</dbReference>
<proteinExistence type="predicted"/>
<feature type="non-terminal residue" evidence="1">
    <location>
        <position position="1"/>
    </location>
</feature>
<name>A0ACA9M0I3_9GLOM</name>
<organism evidence="1 2">
    <name type="scientific">Scutellospora calospora</name>
    <dbReference type="NCBI Taxonomy" id="85575"/>
    <lineage>
        <taxon>Eukaryota</taxon>
        <taxon>Fungi</taxon>
        <taxon>Fungi incertae sedis</taxon>
        <taxon>Mucoromycota</taxon>
        <taxon>Glomeromycotina</taxon>
        <taxon>Glomeromycetes</taxon>
        <taxon>Diversisporales</taxon>
        <taxon>Gigasporaceae</taxon>
        <taxon>Scutellospora</taxon>
    </lineage>
</organism>